<dbReference type="PANTHER" id="PTHR33744:SF1">
    <property type="entry name" value="DNA-BINDING TRANSCRIPTIONAL ACTIVATOR ADER"/>
    <property type="match status" value="1"/>
</dbReference>
<dbReference type="InterPro" id="IPR051448">
    <property type="entry name" value="CdaR-like_regulators"/>
</dbReference>
<dbReference type="InterPro" id="IPR025736">
    <property type="entry name" value="PucR_C-HTH_dom"/>
</dbReference>
<dbReference type="InterPro" id="IPR042070">
    <property type="entry name" value="PucR_C-HTH_sf"/>
</dbReference>
<sequence>LDAGVVNAAASLLTVALARSDEVDAVRRDLREARFRLLLAGVPVDGVPEAPFRVFVLRGDAPVPPAAGFWAEVDGRVVVLARELDVPAAASRPVGAGGVARGYREALRALEEGVATFEEVAGAGLLAPDAASFAAALLEPLDDVLRETLRVWLSCHGQADPAATRLGVHRHTVRNRLRKAEELLGRSLDPAGTRAELWLALHASP</sequence>
<reference evidence="3" key="1">
    <citation type="journal article" date="2019" name="Int. J. Syst. Evol. Microbiol.">
        <title>The Global Catalogue of Microorganisms (GCM) 10K type strain sequencing project: providing services to taxonomists for standard genome sequencing and annotation.</title>
        <authorList>
            <consortium name="The Broad Institute Genomics Platform"/>
            <consortium name="The Broad Institute Genome Sequencing Center for Infectious Disease"/>
            <person name="Wu L."/>
            <person name="Ma J."/>
        </authorList>
    </citation>
    <scope>NUCLEOTIDE SEQUENCE [LARGE SCALE GENOMIC DNA]</scope>
    <source>
        <strain evidence="3">CCUG 60214</strain>
    </source>
</reference>
<dbReference type="PANTHER" id="PTHR33744">
    <property type="entry name" value="CARBOHYDRATE DIACID REGULATOR"/>
    <property type="match status" value="1"/>
</dbReference>
<gene>
    <name evidence="2" type="ORF">ACFQ3T_30585</name>
</gene>
<dbReference type="EMBL" id="JBHTLK010000244">
    <property type="protein sequence ID" value="MFD1151501.1"/>
    <property type="molecule type" value="Genomic_DNA"/>
</dbReference>
<keyword evidence="3" id="KW-1185">Reference proteome</keyword>
<dbReference type="Gene3D" id="1.10.10.2840">
    <property type="entry name" value="PucR C-terminal helix-turn-helix domain"/>
    <property type="match status" value="1"/>
</dbReference>
<name>A0ABW3R358_9PSEU</name>
<evidence type="ECO:0000259" key="1">
    <source>
        <dbReference type="Pfam" id="PF13556"/>
    </source>
</evidence>
<protein>
    <submittedName>
        <fullName evidence="2">PucR family transcriptional regulator</fullName>
    </submittedName>
</protein>
<dbReference type="Proteomes" id="UP001597168">
    <property type="component" value="Unassembled WGS sequence"/>
</dbReference>
<dbReference type="RefSeq" id="WP_380728560.1">
    <property type="nucleotide sequence ID" value="NZ_JBHTLK010000244.1"/>
</dbReference>
<evidence type="ECO:0000313" key="3">
    <source>
        <dbReference type="Proteomes" id="UP001597168"/>
    </source>
</evidence>
<feature type="domain" description="PucR C-terminal helix-turn-helix" evidence="1">
    <location>
        <begin position="145"/>
        <end position="203"/>
    </location>
</feature>
<accession>A0ABW3R358</accession>
<evidence type="ECO:0000313" key="2">
    <source>
        <dbReference type="EMBL" id="MFD1151501.1"/>
    </source>
</evidence>
<organism evidence="2 3">
    <name type="scientific">Saccharothrix hoggarensis</name>
    <dbReference type="NCBI Taxonomy" id="913853"/>
    <lineage>
        <taxon>Bacteria</taxon>
        <taxon>Bacillati</taxon>
        <taxon>Actinomycetota</taxon>
        <taxon>Actinomycetes</taxon>
        <taxon>Pseudonocardiales</taxon>
        <taxon>Pseudonocardiaceae</taxon>
        <taxon>Saccharothrix</taxon>
    </lineage>
</organism>
<dbReference type="Pfam" id="PF13556">
    <property type="entry name" value="HTH_30"/>
    <property type="match status" value="1"/>
</dbReference>
<feature type="non-terminal residue" evidence="2">
    <location>
        <position position="1"/>
    </location>
</feature>
<proteinExistence type="predicted"/>
<comment type="caution">
    <text evidence="2">The sequence shown here is derived from an EMBL/GenBank/DDBJ whole genome shotgun (WGS) entry which is preliminary data.</text>
</comment>